<dbReference type="EMBL" id="LAZR01000541">
    <property type="protein sequence ID" value="KKN64892.1"/>
    <property type="molecule type" value="Genomic_DNA"/>
</dbReference>
<proteinExistence type="predicted"/>
<gene>
    <name evidence="1" type="ORF">LCGC14_0487260</name>
</gene>
<accession>A0A0F9SQV7</accession>
<organism evidence="1">
    <name type="scientific">marine sediment metagenome</name>
    <dbReference type="NCBI Taxonomy" id="412755"/>
    <lineage>
        <taxon>unclassified sequences</taxon>
        <taxon>metagenomes</taxon>
        <taxon>ecological metagenomes</taxon>
    </lineage>
</organism>
<name>A0A0F9SQV7_9ZZZZ</name>
<evidence type="ECO:0000313" key="1">
    <source>
        <dbReference type="EMBL" id="KKN64892.1"/>
    </source>
</evidence>
<reference evidence="1" key="1">
    <citation type="journal article" date="2015" name="Nature">
        <title>Complex archaea that bridge the gap between prokaryotes and eukaryotes.</title>
        <authorList>
            <person name="Spang A."/>
            <person name="Saw J.H."/>
            <person name="Jorgensen S.L."/>
            <person name="Zaremba-Niedzwiedzka K."/>
            <person name="Martijn J."/>
            <person name="Lind A.E."/>
            <person name="van Eijk R."/>
            <person name="Schleper C."/>
            <person name="Guy L."/>
            <person name="Ettema T.J."/>
        </authorList>
    </citation>
    <scope>NUCLEOTIDE SEQUENCE</scope>
</reference>
<comment type="caution">
    <text evidence="1">The sequence shown here is derived from an EMBL/GenBank/DDBJ whole genome shotgun (WGS) entry which is preliminary data.</text>
</comment>
<protein>
    <submittedName>
        <fullName evidence="1">Uncharacterized protein</fullName>
    </submittedName>
</protein>
<dbReference type="AlphaFoldDB" id="A0A0F9SQV7"/>
<sequence length="103" mass="11854">MKTCRKCKNDRDDFQPDGRSKDGLSVECDDCRTVGIGTDERYVRMYIEQRQRCKICNRSAYLSKMVIDSGTETEAIICTTCAGLLKLARKNRRVWDAVTEYLS</sequence>